<dbReference type="AlphaFoldDB" id="A0A6B3LBF8"/>
<dbReference type="Proteomes" id="UP000475117">
    <property type="component" value="Chromosome"/>
</dbReference>
<reference evidence="1 2" key="1">
    <citation type="submission" date="2020-12" db="EMBL/GenBank/DDBJ databases">
        <title>Sulforoseuscoccus oceanibium gen. nov., sp. nov., a representative of the phylum Verrucomicrobia with special cytoplasmic membrane, and proposal of Sulforoseuscoccusaceae fam. nov.</title>
        <authorList>
            <person name="Xi F."/>
        </authorList>
    </citation>
    <scope>NUCLEOTIDE SEQUENCE [LARGE SCALE GENOMIC DNA]</scope>
    <source>
        <strain evidence="1 2">T37</strain>
    </source>
</reference>
<protein>
    <recommendedName>
        <fullName evidence="3">Diheme cytochrome c NapB</fullName>
    </recommendedName>
</protein>
<dbReference type="Gene3D" id="1.10.287.3080">
    <property type="match status" value="1"/>
</dbReference>
<dbReference type="EMBL" id="CP066776">
    <property type="protein sequence ID" value="QQL44857.1"/>
    <property type="molecule type" value="Genomic_DNA"/>
</dbReference>
<accession>A0A6B3LBF8</accession>
<dbReference type="SUPFAM" id="SSF48695">
    <property type="entry name" value="Multiheme cytochromes"/>
    <property type="match status" value="1"/>
</dbReference>
<evidence type="ECO:0008006" key="3">
    <source>
        <dbReference type="Google" id="ProtNLM"/>
    </source>
</evidence>
<dbReference type="InterPro" id="IPR036280">
    <property type="entry name" value="Multihaem_cyt_sf"/>
</dbReference>
<gene>
    <name evidence="1" type="ORF">G3M56_013420</name>
</gene>
<dbReference type="InterPro" id="IPR005591">
    <property type="entry name" value="NapB"/>
</dbReference>
<dbReference type="KEGG" id="soa:G3M56_013420"/>
<name>A0A6B3LBF8_9BACT</name>
<proteinExistence type="predicted"/>
<dbReference type="GO" id="GO:0009061">
    <property type="term" value="P:anaerobic respiration"/>
    <property type="evidence" value="ECO:0007669"/>
    <property type="project" value="InterPro"/>
</dbReference>
<organism evidence="1 2">
    <name type="scientific">Sulfuriroseicoccus oceanibius</name>
    <dbReference type="NCBI Taxonomy" id="2707525"/>
    <lineage>
        <taxon>Bacteria</taxon>
        <taxon>Pseudomonadati</taxon>
        <taxon>Verrucomicrobiota</taxon>
        <taxon>Verrucomicrobiia</taxon>
        <taxon>Verrucomicrobiales</taxon>
        <taxon>Verrucomicrobiaceae</taxon>
        <taxon>Sulfuriroseicoccus</taxon>
    </lineage>
</organism>
<sequence length="294" mass="32114">MDPTPPSQPPAGSKRLMLVLFIIVSIVAASGYFMGLKQTREITGERSPSPWQDNLAYQSDGGIIPQAPAYSEEATANWQANDDWQSHFAQLRFDTSLRAPTSKPREDELAAALIARNARRAYDTAPPVVPHAIDEHNPNACVVCHTPGNSRLIGNRLTPEMSHPYLTNCTQCHVPAAGQHELPELPMATGALMASGNTFQGLPSGAVAEVAYQGAPPVLPHPVWMRQNCMACHGEGRPSAIRTSHPHRQNCLQCHAQNHLFDNRERMVNELPMVVDLLLKNPPEPAEETPPASQ</sequence>
<dbReference type="Pfam" id="PF03892">
    <property type="entry name" value="NapB"/>
    <property type="match status" value="1"/>
</dbReference>
<keyword evidence="2" id="KW-1185">Reference proteome</keyword>
<dbReference type="RefSeq" id="WP_164364653.1">
    <property type="nucleotide sequence ID" value="NZ_CP066776.1"/>
</dbReference>
<evidence type="ECO:0000313" key="1">
    <source>
        <dbReference type="EMBL" id="QQL44857.1"/>
    </source>
</evidence>
<evidence type="ECO:0000313" key="2">
    <source>
        <dbReference type="Proteomes" id="UP000475117"/>
    </source>
</evidence>